<gene>
    <name evidence="2" type="ORF">FNJ60_10425</name>
</gene>
<evidence type="ECO:0000313" key="2">
    <source>
        <dbReference type="EMBL" id="TYK32817.1"/>
    </source>
</evidence>
<feature type="domain" description="MobA/VirD2-like nuclease" evidence="1">
    <location>
        <begin position="26"/>
        <end position="147"/>
    </location>
</feature>
<accession>A0A5D3E9I5</accession>
<dbReference type="RefSeq" id="WP_148730649.1">
    <property type="nucleotide sequence ID" value="NZ_VKLW01000023.1"/>
</dbReference>
<dbReference type="Pfam" id="PF03432">
    <property type="entry name" value="Relaxase"/>
    <property type="match status" value="1"/>
</dbReference>
<dbReference type="AlphaFoldDB" id="A0A5D3E9I5"/>
<organism evidence="2 3">
    <name type="scientific">Bacteroides pyogenes</name>
    <dbReference type="NCBI Taxonomy" id="310300"/>
    <lineage>
        <taxon>Bacteria</taxon>
        <taxon>Pseudomonadati</taxon>
        <taxon>Bacteroidota</taxon>
        <taxon>Bacteroidia</taxon>
        <taxon>Bacteroidales</taxon>
        <taxon>Bacteroidaceae</taxon>
        <taxon>Bacteroides</taxon>
    </lineage>
</organism>
<keyword evidence="3" id="KW-1185">Reference proteome</keyword>
<comment type="caution">
    <text evidence="2">The sequence shown here is derived from an EMBL/GenBank/DDBJ whole genome shotgun (WGS) entry which is preliminary data.</text>
</comment>
<reference evidence="2 3" key="1">
    <citation type="submission" date="2019-07" db="EMBL/GenBank/DDBJ databases">
        <title>Draft Genome Sequences of Bacteroides pyogenes Strains Isolated from the Uterus Holstein Dairy Cows with Metritis.</title>
        <authorList>
            <person name="Cunha F."/>
            <person name="Galvao K.N."/>
            <person name="Jeon S.J."/>
            <person name="Jeong K.C."/>
        </authorList>
    </citation>
    <scope>NUCLEOTIDE SEQUENCE [LARGE SCALE GENOMIC DNA]</scope>
    <source>
        <strain evidence="2 3">KG-31</strain>
    </source>
</reference>
<sequence length="462" mass="54740">MIANISSPFSDAAMKFKIDYQIGKIEEKKAKIIYNSVGDKIEEIFDSMKLLATLNDRIKNPYIEFVLSSPSGENLSDEKWLEVSKDYLQKMGYENSYFTIIKHNDKATEHIHIYATTMDLDGIKIPDGYSRMRSSNVMRTLEEKYRLIPLKLNKNQNIPLKEELHRQYYFDSAVKKALRSYATKKKIESILKRNDLFKVIDLKRSYNYEEWRVILGDDFDEVYKILQEYSFFKTLYKEELCAILNDIELEGKNISEFKEKLKQHNVYMRLISKGEKSYYIYGLPEKGFYIKDTSLPQRFRYGSLKFDAGMKMSVSEQKHLLYMILFKTLSQTESYDAYKYILQKNGVNIIEHINKNGIYGLSYSLSMQDSIIFKSSDISRKLSFSSLKIFFDKKNKDQSVENIVSIYRKDERMEQEIKWMQGIGFYPYRNDKEKMHRNDDLFISEKKKKFIKKKKKTGEMGL</sequence>
<dbReference type="Proteomes" id="UP000324383">
    <property type="component" value="Unassembled WGS sequence"/>
</dbReference>
<evidence type="ECO:0000313" key="3">
    <source>
        <dbReference type="Proteomes" id="UP000324383"/>
    </source>
</evidence>
<proteinExistence type="predicted"/>
<dbReference type="InterPro" id="IPR005094">
    <property type="entry name" value="Endonuclease_MobA/VirD2"/>
</dbReference>
<name>A0A5D3E9I5_9BACE</name>
<evidence type="ECO:0000259" key="1">
    <source>
        <dbReference type="Pfam" id="PF03432"/>
    </source>
</evidence>
<protein>
    <submittedName>
        <fullName evidence="2">Mobilization protein</fullName>
    </submittedName>
</protein>
<dbReference type="EMBL" id="VKLW01000023">
    <property type="protein sequence ID" value="TYK32817.1"/>
    <property type="molecule type" value="Genomic_DNA"/>
</dbReference>